<evidence type="ECO:0000256" key="1">
    <source>
        <dbReference type="SAM" id="Phobius"/>
    </source>
</evidence>
<feature type="transmembrane region" description="Helical" evidence="1">
    <location>
        <begin position="227"/>
        <end position="248"/>
    </location>
</feature>
<proteinExistence type="predicted"/>
<reference evidence="3 4" key="1">
    <citation type="submission" date="2012-04" db="EMBL/GenBank/DDBJ databases">
        <title>Improved High-Quality Draft sequence of Leptothrix ochracea L12.</title>
        <authorList>
            <consortium name="US DOE Joint Genome Institute"/>
            <person name="Lucas S."/>
            <person name="Han J."/>
            <person name="Lapidus A."/>
            <person name="Cheng J.-F."/>
            <person name="Goodwin L."/>
            <person name="Pitluck S."/>
            <person name="Peters L."/>
            <person name="Zeytun A."/>
            <person name="Detter J.C."/>
            <person name="Han C."/>
            <person name="Tapia R."/>
            <person name="Land M."/>
            <person name="Hauser L."/>
            <person name="Kyrpides N."/>
            <person name="Ivanova N."/>
            <person name="Pagani I."/>
            <person name="Stepanauskas R."/>
            <person name="Masland D."/>
            <person name="Poulton N."/>
            <person name="Emerson D."/>
            <person name="Fleming E."/>
            <person name="Woyke T."/>
        </authorList>
    </citation>
    <scope>NUCLEOTIDE SEQUENCE [LARGE SCALE GENOMIC DNA]</scope>
    <source>
        <strain evidence="3 4">L12</strain>
    </source>
</reference>
<organism evidence="3 4">
    <name type="scientific">Leptothrix ochracea L12</name>
    <dbReference type="NCBI Taxonomy" id="735332"/>
    <lineage>
        <taxon>Bacteria</taxon>
        <taxon>Pseudomonadati</taxon>
        <taxon>Pseudomonadota</taxon>
        <taxon>Betaproteobacteria</taxon>
        <taxon>Burkholderiales</taxon>
        <taxon>Sphaerotilaceae</taxon>
        <taxon>Leptothrix</taxon>
    </lineage>
</organism>
<dbReference type="NCBIfam" id="TIGR03505">
    <property type="entry name" value="FimV_core"/>
    <property type="match status" value="1"/>
</dbReference>
<feature type="signal peptide" evidence="2">
    <location>
        <begin position="1"/>
        <end position="23"/>
    </location>
</feature>
<keyword evidence="4" id="KW-1185">Reference proteome</keyword>
<feature type="chain" id="PRO_5003698284" evidence="2">
    <location>
        <begin position="24"/>
        <end position="363"/>
    </location>
</feature>
<dbReference type="AlphaFoldDB" id="I4Z657"/>
<keyword evidence="2" id="KW-0732">Signal</keyword>
<evidence type="ECO:0000313" key="4">
    <source>
        <dbReference type="Proteomes" id="UP000053899"/>
    </source>
</evidence>
<dbReference type="HOGENOM" id="CLU_703566_0_0_4"/>
<keyword evidence="1" id="KW-0812">Transmembrane</keyword>
<sequence length="363" mass="37237">MQRSFSHTLMALALAAASLQTLAAESLAAVSSASVPVPVRAGDSALQLPPITARDTLWDIAGRAIGGGGTQVGVNRNQAIVAILRRNPDAFVGGHVDRLRKGAVLTLPTLAEMRAEDSAKASALMANESSRNHQGKAPALYALKAVASNPSEAVVKPVPAAVTKTPAVAASKVATPEVATSSARPLAAVSAASPAVISVASAASYTATAKPVVTVDAVGGHGGDGNAWAWTVGLLIVTIGAGVLVYVLRRAPSEQMMAEAAAVMEAAATKRASLRAPTTVSTAALDLAKQLEQHDTAVLMVQKEGAVPPQVPNVLAESALRLVLARAYLELKDRDASRKQLEIVLREGDEGQKEEAQGAMARL</sequence>
<evidence type="ECO:0000313" key="3">
    <source>
        <dbReference type="EMBL" id="EIM31699.1"/>
    </source>
</evidence>
<keyword evidence="1" id="KW-0472">Membrane</keyword>
<name>I4Z657_9BURK</name>
<accession>I4Z657</accession>
<gene>
    <name evidence="3" type="ORF">LepocDRAFT_00004330</name>
</gene>
<dbReference type="Gene3D" id="1.20.58.2200">
    <property type="match status" value="1"/>
</dbReference>
<protein>
    <submittedName>
        <fullName evidence="3">FimV N-terminal domain protein</fullName>
    </submittedName>
</protein>
<dbReference type="Proteomes" id="UP000053899">
    <property type="component" value="Unassembled WGS sequence"/>
</dbReference>
<dbReference type="EMBL" id="JH660670">
    <property type="protein sequence ID" value="EIM31699.1"/>
    <property type="molecule type" value="Genomic_DNA"/>
</dbReference>
<evidence type="ECO:0000256" key="2">
    <source>
        <dbReference type="SAM" id="SignalP"/>
    </source>
</evidence>
<dbReference type="InterPro" id="IPR020011">
    <property type="entry name" value="FimV_C"/>
</dbReference>
<dbReference type="NCBIfam" id="TIGR03504">
    <property type="entry name" value="FimV_Cterm"/>
    <property type="match status" value="1"/>
</dbReference>
<dbReference type="InterPro" id="IPR020012">
    <property type="entry name" value="LysM_FimV"/>
</dbReference>
<dbReference type="InterPro" id="IPR038440">
    <property type="entry name" value="FimV_C_sf"/>
</dbReference>
<keyword evidence="1" id="KW-1133">Transmembrane helix</keyword>